<dbReference type="Proteomes" id="UP000825729">
    <property type="component" value="Unassembled WGS sequence"/>
</dbReference>
<evidence type="ECO:0000313" key="1">
    <source>
        <dbReference type="EMBL" id="KAG9446014.1"/>
    </source>
</evidence>
<evidence type="ECO:0000313" key="2">
    <source>
        <dbReference type="Proteomes" id="UP000825729"/>
    </source>
</evidence>
<reference evidence="1 2" key="1">
    <citation type="submission" date="2021-07" db="EMBL/GenBank/DDBJ databases">
        <title>The Aristolochia fimbriata genome: insights into angiosperm evolution, floral development and chemical biosynthesis.</title>
        <authorList>
            <person name="Jiao Y."/>
        </authorList>
    </citation>
    <scope>NUCLEOTIDE SEQUENCE [LARGE SCALE GENOMIC DNA]</scope>
    <source>
        <strain evidence="1">IBCAS-2021</strain>
        <tissue evidence="1">Leaf</tissue>
    </source>
</reference>
<dbReference type="PANTHER" id="PTHR31579:SF84">
    <property type="entry name" value="F21O3.6 PROTEIN"/>
    <property type="match status" value="1"/>
</dbReference>
<dbReference type="InterPro" id="IPR006502">
    <property type="entry name" value="PDDEXK-like"/>
</dbReference>
<dbReference type="EMBL" id="JAINDJ010000005">
    <property type="protein sequence ID" value="KAG9446014.1"/>
    <property type="molecule type" value="Genomic_DNA"/>
</dbReference>
<dbReference type="Pfam" id="PF04720">
    <property type="entry name" value="PDDEXK_6"/>
    <property type="match status" value="1"/>
</dbReference>
<protein>
    <submittedName>
        <fullName evidence="1">Uncharacterized protein</fullName>
    </submittedName>
</protein>
<organism evidence="1 2">
    <name type="scientific">Aristolochia fimbriata</name>
    <name type="common">White veined hardy Dutchman's pipe vine</name>
    <dbReference type="NCBI Taxonomy" id="158543"/>
    <lineage>
        <taxon>Eukaryota</taxon>
        <taxon>Viridiplantae</taxon>
        <taxon>Streptophyta</taxon>
        <taxon>Embryophyta</taxon>
        <taxon>Tracheophyta</taxon>
        <taxon>Spermatophyta</taxon>
        <taxon>Magnoliopsida</taxon>
        <taxon>Magnoliidae</taxon>
        <taxon>Piperales</taxon>
        <taxon>Aristolochiaceae</taxon>
        <taxon>Aristolochia</taxon>
    </lineage>
</organism>
<sequence length="386" mass="41358">MSIFVRTKRVTDPLDDRVKACICGTGGGFRPSGSVASSTGSGSEHEADTCFLDDLVNGFLEEGGGGGVGGGDCEDCGGGHDGGAGGGSGGSDGEYGCGAVGGRDAEAVEMIEGLVDPGSGDRYRRRLWKEAERAAEALSSLRGEKEVFRRAVMGFLRDSGHNAGVCKTRWESSGGLTGGNYEFIDVVVARRGGASVRYLVELDFAAEFEIARPTEEFSRLARALPRVFVGRSEELRQIVRVVSDAARRSLKKRGMHLPPWRKNRYLQAKWLGPYRRTVNPVAPGSRSNASDMDRQTAPPASVRCRSVGFFSAAQDTPVGNRRYAADASAWKRRKTAMNAAGERTPKHRGPRSFRLGFICENVKKGAFGTGLELCEVASFVQSSGRS</sequence>
<name>A0AAV7EBC8_ARIFI</name>
<gene>
    <name evidence="1" type="ORF">H6P81_012142</name>
</gene>
<dbReference type="PANTHER" id="PTHR31579">
    <property type="entry name" value="OS03G0796600 PROTEIN"/>
    <property type="match status" value="1"/>
</dbReference>
<accession>A0AAV7EBC8</accession>
<dbReference type="NCBIfam" id="TIGR01615">
    <property type="entry name" value="A_thal_3542"/>
    <property type="match status" value="1"/>
</dbReference>
<proteinExistence type="predicted"/>
<comment type="caution">
    <text evidence="1">The sequence shown here is derived from an EMBL/GenBank/DDBJ whole genome shotgun (WGS) entry which is preliminary data.</text>
</comment>
<keyword evidence="2" id="KW-1185">Reference proteome</keyword>
<dbReference type="AlphaFoldDB" id="A0AAV7EBC8"/>